<comment type="similarity">
    <text evidence="2">Belongs to the TAF1 family.</text>
</comment>
<dbReference type="SUPFAM" id="SSF47769">
    <property type="entry name" value="SAM/Pointed domain"/>
    <property type="match status" value="1"/>
</dbReference>
<name>A0A7R9A3X2_9CRUS</name>
<dbReference type="SUPFAM" id="SSF63748">
    <property type="entry name" value="Tudor/PWWP/MBT"/>
    <property type="match status" value="4"/>
</dbReference>
<dbReference type="InterPro" id="IPR013761">
    <property type="entry name" value="SAM/pointed_sf"/>
</dbReference>
<accession>A0A7R9A3X2</accession>
<feature type="compositionally biased region" description="Acidic residues" evidence="10">
    <location>
        <begin position="2314"/>
        <end position="2342"/>
    </location>
</feature>
<dbReference type="GO" id="GO:0051123">
    <property type="term" value="P:RNA polymerase II preinitiation complex assembly"/>
    <property type="evidence" value="ECO:0007669"/>
    <property type="project" value="TreeGrafter"/>
</dbReference>
<dbReference type="Pfam" id="PF02820">
    <property type="entry name" value="MBT"/>
    <property type="match status" value="4"/>
</dbReference>
<evidence type="ECO:0000256" key="4">
    <source>
        <dbReference type="ARBA" id="ARBA00023117"/>
    </source>
</evidence>
<dbReference type="Pfam" id="PF09247">
    <property type="entry name" value="TBP-binding"/>
    <property type="match status" value="1"/>
</dbReference>
<feature type="compositionally biased region" description="Basic and acidic residues" evidence="10">
    <location>
        <begin position="1888"/>
        <end position="1898"/>
    </location>
</feature>
<keyword evidence="4 8" id="KW-0103">Bromodomain</keyword>
<feature type="domain" description="Bromo" evidence="11">
    <location>
        <begin position="2182"/>
        <end position="2252"/>
    </location>
</feature>
<dbReference type="Proteomes" id="UP000677054">
    <property type="component" value="Unassembled WGS sequence"/>
</dbReference>
<dbReference type="InterPro" id="IPR041670">
    <property type="entry name" value="Znf-CCHC_6"/>
</dbReference>
<feature type="compositionally biased region" description="Basic and acidic residues" evidence="10">
    <location>
        <begin position="1762"/>
        <end position="1771"/>
    </location>
</feature>
<dbReference type="Gene3D" id="1.10.1100.10">
    <property type="entry name" value="TAFII-230 TBP-binding domain"/>
    <property type="match status" value="1"/>
</dbReference>
<dbReference type="InterPro" id="IPR036741">
    <property type="entry name" value="TAFII-230_TBP-bd_sf"/>
</dbReference>
<evidence type="ECO:0000256" key="8">
    <source>
        <dbReference type="PROSITE-ProRule" id="PRU00035"/>
    </source>
</evidence>
<dbReference type="OrthoDB" id="5752at2759"/>
<feature type="compositionally biased region" description="Basic and acidic residues" evidence="10">
    <location>
        <begin position="209"/>
        <end position="220"/>
    </location>
</feature>
<dbReference type="Pfam" id="PF00439">
    <property type="entry name" value="Bromodomain"/>
    <property type="match status" value="2"/>
</dbReference>
<evidence type="ECO:0000256" key="7">
    <source>
        <dbReference type="ARBA" id="ARBA00040102"/>
    </source>
</evidence>
<keyword evidence="6" id="KW-0539">Nucleus</keyword>
<dbReference type="EMBL" id="CAJPEV010001412">
    <property type="protein sequence ID" value="CAG0892491.1"/>
    <property type="molecule type" value="Genomic_DNA"/>
</dbReference>
<feature type="compositionally biased region" description="Basic and acidic residues" evidence="10">
    <location>
        <begin position="2375"/>
        <end position="2398"/>
    </location>
</feature>
<feature type="compositionally biased region" description="Polar residues" evidence="10">
    <location>
        <begin position="1782"/>
        <end position="1792"/>
    </location>
</feature>
<feature type="compositionally biased region" description="Basic and acidic residues" evidence="10">
    <location>
        <begin position="1793"/>
        <end position="1804"/>
    </location>
</feature>
<feature type="compositionally biased region" description="Basic and acidic residues" evidence="10">
    <location>
        <begin position="445"/>
        <end position="460"/>
    </location>
</feature>
<evidence type="ECO:0000313" key="14">
    <source>
        <dbReference type="Proteomes" id="UP000677054"/>
    </source>
</evidence>
<dbReference type="Pfam" id="PF15288">
    <property type="entry name" value="zf-CCHC_6"/>
    <property type="match status" value="1"/>
</dbReference>
<dbReference type="InterPro" id="IPR001487">
    <property type="entry name" value="Bromodomain"/>
</dbReference>
<dbReference type="GO" id="GO:0004402">
    <property type="term" value="F:histone acetyltransferase activity"/>
    <property type="evidence" value="ECO:0007669"/>
    <property type="project" value="InterPro"/>
</dbReference>
<evidence type="ECO:0000256" key="1">
    <source>
        <dbReference type="ARBA" id="ARBA00004123"/>
    </source>
</evidence>
<evidence type="ECO:0000259" key="11">
    <source>
        <dbReference type="PROSITE" id="PS50014"/>
    </source>
</evidence>
<feature type="compositionally biased region" description="Basic residues" evidence="10">
    <location>
        <begin position="801"/>
        <end position="811"/>
    </location>
</feature>
<evidence type="ECO:0000256" key="10">
    <source>
        <dbReference type="SAM" id="MobiDB-lite"/>
    </source>
</evidence>
<feature type="domain" description="SAM" evidence="12">
    <location>
        <begin position="518"/>
        <end position="581"/>
    </location>
</feature>
<dbReference type="CDD" id="cd20100">
    <property type="entry name" value="MBT_dSfmbt-like_rpt4"/>
    <property type="match status" value="1"/>
</dbReference>
<feature type="compositionally biased region" description="Acidic residues" evidence="10">
    <location>
        <begin position="654"/>
        <end position="677"/>
    </location>
</feature>
<evidence type="ECO:0000256" key="5">
    <source>
        <dbReference type="ARBA" id="ARBA00023163"/>
    </source>
</evidence>
<feature type="repeat" description="MBT" evidence="9">
    <location>
        <begin position="202"/>
        <end position="312"/>
    </location>
</feature>
<dbReference type="PANTHER" id="PTHR13900">
    <property type="entry name" value="TRANSCRIPTION INITIATION FACTOR TFIID"/>
    <property type="match status" value="1"/>
</dbReference>
<proteinExistence type="inferred from homology"/>
<dbReference type="PROSITE" id="PS51079">
    <property type="entry name" value="MBT"/>
    <property type="match status" value="4"/>
</dbReference>
<dbReference type="GO" id="GO:0016251">
    <property type="term" value="F:RNA polymerase II general transcription initiation factor activity"/>
    <property type="evidence" value="ECO:0007669"/>
    <property type="project" value="InterPro"/>
</dbReference>
<protein>
    <recommendedName>
        <fullName evidence="7">Transcription initiation factor TFIID subunit 1</fullName>
    </recommendedName>
</protein>
<dbReference type="Gene3D" id="1.20.920.10">
    <property type="entry name" value="Bromodomain-like"/>
    <property type="match status" value="2"/>
</dbReference>
<dbReference type="Gene3D" id="2.30.30.140">
    <property type="match status" value="4"/>
</dbReference>
<feature type="domain" description="Bromo" evidence="11">
    <location>
        <begin position="2059"/>
        <end position="2129"/>
    </location>
</feature>
<dbReference type="InterPro" id="IPR001660">
    <property type="entry name" value="SAM"/>
</dbReference>
<dbReference type="PROSITE" id="PS50014">
    <property type="entry name" value="BROMODOMAIN_2"/>
    <property type="match status" value="2"/>
</dbReference>
<dbReference type="GO" id="GO:0017025">
    <property type="term" value="F:TBP-class protein binding"/>
    <property type="evidence" value="ECO:0007669"/>
    <property type="project" value="InterPro"/>
</dbReference>
<sequence length="2412" mass="274740">MTQAPMHNAWENISVGMKLEVCHREGATSPGTNAQQSYWVATVIQLAGYEALLRYEGFGQDSSRDFWLHLCMPDVVHPVGWCATQGKPLIPPKGLVSKNIEWKEFLVKRLTGARTLPLEFNRQVRDCVKSEWKPGMRIEVVDRERIAQVRVASISNVLGGRLHLRYQGLKEDDPGMWCHEKATILHPVGWAHSVRHDICATSRYLSRVEEEKRDERDAPRHLIPKPLWSPPQGEKGPILFQEGQMLEAIDPLNLSTIGVASISKILNDGYMMVRMEYYDDDEELDSFCHHMSSKTIFPAGFCDLHDIPLIPPKWWEKPTFSWSECLSSSDAKAAPPQLFKRDTPDHGFEEGMKLEAVDSMDPKLICVATVARVVGRLLKIHFDGWEENFDQWVDCESPDIYPIGYCLLVKYPLQAPRGYEKGTMTKAGRRKGGSRGRRKRRGRRKTVEIEKEKVDEKGGREEEEEGTSEGEDMEDPLATSLPDPPHLNPPPEMIQDGEETKADVKKDVVLDMSDPSSWSVAEVAEYLQINDCPLYAQRFQDEGVDGKKFLYLSRDEVLELAGMKLGPSLKILNLIKQLRVRMNPALSQWTEGKTTKGVVDEDEEETSDLTGFLFGNIDTKGNLEENDLFDEESKSHLHSLRKLGLGNILHDVVDSEDEERAQETDDRDEDDDEEDEDLPHRSKSHSKKDKGWQEDAKSPSAEDFFEMSELAEDESPAVEVISRYNDSVLMPPPAVLPCHISADDRRYSWKLNTPLAAMLPSKYAHLDVTDLFPEFRPNKVLRFSRLFGPGKPSSLPQIWRGVRKKRRKKRPSGSATDEHRHSSDGEEKEFRLHLASTPPREDYPSDDEEKFLHPLECPIGGSQGGDGKGKEEKGPKMAPWRFGPAQLWYDMLDVPETGDDFNYGFHLQQEGDNMEEENVPVFEMTEDGYPDREDEIPDEAYHMVSQVNWEDDVVWSGEDIKHKVLARLSSKTNAAGWVPSSMNRTAQTFSQPVKASSGGNFPLASGPTPIQGPQKHASLGKHLGDENDDTWYSIFPVENEELVYGRWEDEVIWDAQSMPYIPEPKVVTLDPNDENIILGIPDDVDPNSENPQDVHRPKTKIPHPHVRKSKLLLGKAGVITQIEEDSPPPTPKEADKDPFNISNDEFYLPKAEPSLKSSVGGTLIQHSTPVVELRAPFVPTHMGPLRLRAFHRPSVKRYSHGALAAPGPHTVASLTKEIKKKAKMREQERLASGGGDMFFMRTPEDLTGKDGEIILCEYSEEHPPLVMLVSRFRILDLFLQVSSFTSEGNFSQVGMCTRIKNYYKRKVGKDQGPPEFKFGEVAYAHTSPFLGSMHPAQSIQTLENNMFRAPIYEHRNPPSDFLIIRTRHGYWIREVESLFTVGQECPLYEVPGPNSKRANNFVRDFLQVFIYRLFWKSKDMPRRIKMDDIKKAFPSHSESSIRKRLKLCADFKRTGVPLFLARYVWSAHHECKPGDCPSRFGGGGVHLAVTMLNVEVNVFERTDSNWWVQRSEFRLPTEDELRAMVSPEQCCAYFSMIAAEQRLRDAGYGEKFLLVPQEDEDEDNQLKMDDEIKVAPWNTTRAYIQAAKAKCLLQLTGPADPTGCGEGFSYIRIPNKPQQNKEEIVQEKRTVTGTDADLRKLSLNNAKALLRKYGVPEDEINRLSRWEVIDVVRTLSTEKAKAGEEGMTKFSRGNRFSIAEHQERYKEECQRIFDLQNKVLASDEVLSTDEASSSEEDSSDIEEMGKNLENMLANKKTSSQLSREREEQERKELQRMLLEGGNQDNTNASQGEESSKRSKPKVEDDNSSIGSLTGPGKKLKIVRTFRNPEGKTYTRVEIVRHPAVMDAYVRIRTTKDENFIRGFAMLDEQQKEEMKREKRRLQEQLRRIKRNQERERMGKTPPTPRPNVSRRKAKLKPDLKMKCGACGQVGHMRTNKACPLYAGPTPLPPVPVAMTEDQEEELEKQVLEDIDKEGSSVNVDGTKVRFSNKIVKHAEELKRQSLMLKFPKATLNPKKKRRQLPQTETLDYLERHAKPANRRRIDPVVALSTVLESILNEMRAVKDVGPFLHPVNPKMVPDYFRIVRNPMDLQTMREKLHRREYQSREEFLQDVKRIVENSALYNGEKSQLTGSARNLLELCVRRFSEKEERLMKLEKAINPLLDDDSQVALTYILDNILSGKIKSMPESWPFLKPVNKKNVKDYYNVIQKPMDLEAIERNVKGHKYHTGSAFLGDIELIYENSRKYNGMDSPFTQKALAIYNVAKESLAQYEEYIGQLEVKIRAVQEEALDAAEMDSTSNLDEDASFRGAPSTPGGEEDYQLGLEDYEDDEEETTMDDYGDEDYEAARDPPRPASPMDLARDLHVSPEGSDAEDVEVPPRVKEEEDEDRDKLGTDLHVSESEDDEDERAGGIWF</sequence>
<feature type="region of interest" description="Disordered" evidence="10">
    <location>
        <begin position="594"/>
        <end position="613"/>
    </location>
</feature>
<organism evidence="13">
    <name type="scientific">Darwinula stevensoni</name>
    <dbReference type="NCBI Taxonomy" id="69355"/>
    <lineage>
        <taxon>Eukaryota</taxon>
        <taxon>Metazoa</taxon>
        <taxon>Ecdysozoa</taxon>
        <taxon>Arthropoda</taxon>
        <taxon>Crustacea</taxon>
        <taxon>Oligostraca</taxon>
        <taxon>Ostracoda</taxon>
        <taxon>Podocopa</taxon>
        <taxon>Podocopida</taxon>
        <taxon>Darwinulocopina</taxon>
        <taxon>Darwinuloidea</taxon>
        <taxon>Darwinulidae</taxon>
        <taxon>Darwinula</taxon>
    </lineage>
</organism>
<dbReference type="SMART" id="SM00297">
    <property type="entry name" value="BROMO"/>
    <property type="match status" value="2"/>
</dbReference>
<dbReference type="InterPro" id="IPR004092">
    <property type="entry name" value="Mbt"/>
</dbReference>
<dbReference type="Gene3D" id="1.10.150.50">
    <property type="entry name" value="Transcription Factor, Ets-1"/>
    <property type="match status" value="1"/>
</dbReference>
<dbReference type="InterPro" id="IPR018359">
    <property type="entry name" value="Bromodomain_CS"/>
</dbReference>
<feature type="compositionally biased region" description="Basic and acidic residues" evidence="10">
    <location>
        <begin position="816"/>
        <end position="832"/>
    </location>
</feature>
<dbReference type="PROSITE" id="PS00633">
    <property type="entry name" value="BROMODOMAIN_1"/>
    <property type="match status" value="2"/>
</dbReference>
<dbReference type="InterPro" id="IPR009067">
    <property type="entry name" value="TAF_II_230-bd"/>
</dbReference>
<feature type="region of interest" description="Disordered" evidence="10">
    <location>
        <begin position="1752"/>
        <end position="1771"/>
    </location>
</feature>
<dbReference type="GO" id="GO:0006355">
    <property type="term" value="P:regulation of DNA-templated transcription"/>
    <property type="evidence" value="ECO:0007669"/>
    <property type="project" value="InterPro"/>
</dbReference>
<dbReference type="InterPro" id="IPR036427">
    <property type="entry name" value="Bromodomain-like_sf"/>
</dbReference>
<keyword evidence="3" id="KW-0805">Transcription regulation</keyword>
<dbReference type="GO" id="GO:0005669">
    <property type="term" value="C:transcription factor TFIID complex"/>
    <property type="evidence" value="ECO:0007669"/>
    <property type="project" value="InterPro"/>
</dbReference>
<evidence type="ECO:0000256" key="3">
    <source>
        <dbReference type="ARBA" id="ARBA00023015"/>
    </source>
</evidence>
<feature type="region of interest" description="Disordered" evidence="10">
    <location>
        <begin position="856"/>
        <end position="875"/>
    </location>
</feature>
<reference evidence="13" key="1">
    <citation type="submission" date="2020-11" db="EMBL/GenBank/DDBJ databases">
        <authorList>
            <person name="Tran Van P."/>
        </authorList>
    </citation>
    <scope>NUCLEOTIDE SEQUENCE</scope>
</reference>
<feature type="region of interest" description="Disordered" evidence="10">
    <location>
        <begin position="2291"/>
        <end position="2412"/>
    </location>
</feature>
<dbReference type="SUPFAM" id="SSF47055">
    <property type="entry name" value="TAF(II)230 TBP-binding fragment"/>
    <property type="match status" value="1"/>
</dbReference>
<feature type="region of interest" description="Disordered" evidence="10">
    <location>
        <begin position="209"/>
        <end position="234"/>
    </location>
</feature>
<dbReference type="EMBL" id="LR900929">
    <property type="protein sequence ID" value="CAD7247302.1"/>
    <property type="molecule type" value="Genomic_DNA"/>
</dbReference>
<dbReference type="SMART" id="SM00454">
    <property type="entry name" value="SAM"/>
    <property type="match status" value="1"/>
</dbReference>
<dbReference type="InterPro" id="IPR022591">
    <property type="entry name" value="TAF1_HAT_dom"/>
</dbReference>
<feature type="compositionally biased region" description="Pro residues" evidence="10">
    <location>
        <begin position="482"/>
        <end position="492"/>
    </location>
</feature>
<keyword evidence="14" id="KW-1185">Reference proteome</keyword>
<dbReference type="PROSITE" id="PS50105">
    <property type="entry name" value="SAM_DOMAIN"/>
    <property type="match status" value="1"/>
</dbReference>
<dbReference type="PANTHER" id="PTHR13900:SF0">
    <property type="entry name" value="TRANSCRIPTION INITIATION FACTOR TFIID SUBUNIT 1"/>
    <property type="match status" value="1"/>
</dbReference>
<feature type="repeat" description="MBT" evidence="9">
    <location>
        <begin position="320"/>
        <end position="416"/>
    </location>
</feature>
<feature type="compositionally biased region" description="Basic residues" evidence="10">
    <location>
        <begin position="427"/>
        <end position="444"/>
    </location>
</feature>
<evidence type="ECO:0000259" key="12">
    <source>
        <dbReference type="PROSITE" id="PS50105"/>
    </source>
</evidence>
<dbReference type="Pfam" id="PF12157">
    <property type="entry name" value="DUF3591"/>
    <property type="match status" value="3"/>
</dbReference>
<feature type="region of interest" description="Disordered" evidence="10">
    <location>
        <begin position="419"/>
        <end position="500"/>
    </location>
</feature>
<evidence type="ECO:0000256" key="2">
    <source>
        <dbReference type="ARBA" id="ARBA00009064"/>
    </source>
</evidence>
<dbReference type="InterPro" id="IPR040240">
    <property type="entry name" value="TAF1"/>
</dbReference>
<dbReference type="SMART" id="SM00561">
    <property type="entry name" value="MBT"/>
    <property type="match status" value="4"/>
</dbReference>
<feature type="region of interest" description="Disordered" evidence="10">
    <location>
        <begin position="652"/>
        <end position="700"/>
    </location>
</feature>
<feature type="region of interest" description="Disordered" evidence="10">
    <location>
        <begin position="1081"/>
        <end position="1104"/>
    </location>
</feature>
<feature type="repeat" description="MBT" evidence="9">
    <location>
        <begin position="100"/>
        <end position="201"/>
    </location>
</feature>
<feature type="region of interest" description="Disordered" evidence="10">
    <location>
        <begin position="797"/>
        <end position="848"/>
    </location>
</feature>
<dbReference type="Pfam" id="PF00536">
    <property type="entry name" value="SAM_1"/>
    <property type="match status" value="1"/>
</dbReference>
<feature type="compositionally biased region" description="Acidic residues" evidence="10">
    <location>
        <begin position="461"/>
        <end position="475"/>
    </location>
</feature>
<dbReference type="SUPFAM" id="SSF47370">
    <property type="entry name" value="Bromodomain"/>
    <property type="match status" value="2"/>
</dbReference>
<comment type="subcellular location">
    <subcellularLocation>
        <location evidence="1">Nucleus</location>
    </subcellularLocation>
</comment>
<dbReference type="CDD" id="cd05511">
    <property type="entry name" value="Bromo_TFIID"/>
    <property type="match status" value="2"/>
</dbReference>
<dbReference type="PRINTS" id="PR00503">
    <property type="entry name" value="BROMODOMAIN"/>
</dbReference>
<evidence type="ECO:0000313" key="13">
    <source>
        <dbReference type="EMBL" id="CAD7247302.1"/>
    </source>
</evidence>
<feature type="region of interest" description="Disordered" evidence="10">
    <location>
        <begin position="1777"/>
        <end position="1815"/>
    </location>
</feature>
<evidence type="ECO:0000256" key="9">
    <source>
        <dbReference type="PROSITE-ProRule" id="PRU00459"/>
    </source>
</evidence>
<evidence type="ECO:0000256" key="6">
    <source>
        <dbReference type="ARBA" id="ARBA00023242"/>
    </source>
</evidence>
<feature type="repeat" description="MBT" evidence="9">
    <location>
        <begin position="1"/>
        <end position="92"/>
    </location>
</feature>
<feature type="region of interest" description="Disordered" evidence="10">
    <location>
        <begin position="1888"/>
        <end position="1915"/>
    </location>
</feature>
<keyword evidence="5" id="KW-0804">Transcription</keyword>
<gene>
    <name evidence="13" type="ORF">DSTB1V02_LOCUS7136</name>
</gene>